<dbReference type="InterPro" id="IPR050267">
    <property type="entry name" value="Anti-sigma-factor_SerPK"/>
</dbReference>
<proteinExistence type="predicted"/>
<dbReference type="EMBL" id="BNAT01000031">
    <property type="protein sequence ID" value="GHE47826.1"/>
    <property type="molecule type" value="Genomic_DNA"/>
</dbReference>
<evidence type="ECO:0000313" key="4">
    <source>
        <dbReference type="Proteomes" id="UP000603227"/>
    </source>
</evidence>
<keyword evidence="1" id="KW-0418">Kinase</keyword>
<evidence type="ECO:0000259" key="2">
    <source>
        <dbReference type="Pfam" id="PF13581"/>
    </source>
</evidence>
<evidence type="ECO:0000313" key="3">
    <source>
        <dbReference type="EMBL" id="GHE47826.1"/>
    </source>
</evidence>
<dbReference type="PANTHER" id="PTHR35526">
    <property type="entry name" value="ANTI-SIGMA-F FACTOR RSBW-RELATED"/>
    <property type="match status" value="1"/>
</dbReference>
<dbReference type="Pfam" id="PF13581">
    <property type="entry name" value="HATPase_c_2"/>
    <property type="match status" value="1"/>
</dbReference>
<keyword evidence="4" id="KW-1185">Reference proteome</keyword>
<name>A0A918ZEX5_9ACTN</name>
<comment type="caution">
    <text evidence="3">The sequence shown here is derived from an EMBL/GenBank/DDBJ whole genome shotgun (WGS) entry which is preliminary data.</text>
</comment>
<reference evidence="3" key="1">
    <citation type="journal article" date="2014" name="Int. J. Syst. Evol. Microbiol.">
        <title>Complete genome sequence of Corynebacterium casei LMG S-19264T (=DSM 44701T), isolated from a smear-ripened cheese.</title>
        <authorList>
            <consortium name="US DOE Joint Genome Institute (JGI-PGF)"/>
            <person name="Walter F."/>
            <person name="Albersmeier A."/>
            <person name="Kalinowski J."/>
            <person name="Ruckert C."/>
        </authorList>
    </citation>
    <scope>NUCLEOTIDE SEQUENCE</scope>
    <source>
        <strain evidence="3">CGMCC 4.7403</strain>
    </source>
</reference>
<evidence type="ECO:0000256" key="1">
    <source>
        <dbReference type="ARBA" id="ARBA00022527"/>
    </source>
</evidence>
<keyword evidence="1" id="KW-0808">Transferase</keyword>
<dbReference type="AlphaFoldDB" id="A0A918ZEX5"/>
<sequence length="139" mass="14807">MISLRRSRLFQMAVPAHPSCAAGVRRTVAAHLTLWGLTTILDDVVLATDELFTNAVRHTGSGPTDTIAVSLECLEHELRVTLADPSPTLPLPRTVDGAAESGRGLSIVAALADDWGTDPPDPGDVGKKVWFSLTVREPT</sequence>
<dbReference type="CDD" id="cd16936">
    <property type="entry name" value="HATPase_RsbW-like"/>
    <property type="match status" value="1"/>
</dbReference>
<accession>A0A918ZEX5</accession>
<feature type="domain" description="Histidine kinase/HSP90-like ATPase" evidence="2">
    <location>
        <begin position="15"/>
        <end position="131"/>
    </location>
</feature>
<dbReference type="InterPro" id="IPR003594">
    <property type="entry name" value="HATPase_dom"/>
</dbReference>
<dbReference type="RefSeq" id="WP_189786341.1">
    <property type="nucleotide sequence ID" value="NZ_BNAT01000031.1"/>
</dbReference>
<dbReference type="SUPFAM" id="SSF55874">
    <property type="entry name" value="ATPase domain of HSP90 chaperone/DNA topoisomerase II/histidine kinase"/>
    <property type="match status" value="1"/>
</dbReference>
<gene>
    <name evidence="3" type="ORF">GCM10017771_68890</name>
</gene>
<organism evidence="3 4">
    <name type="scientific">Streptomyces capitiformicae</name>
    <dbReference type="NCBI Taxonomy" id="2014920"/>
    <lineage>
        <taxon>Bacteria</taxon>
        <taxon>Bacillati</taxon>
        <taxon>Actinomycetota</taxon>
        <taxon>Actinomycetes</taxon>
        <taxon>Kitasatosporales</taxon>
        <taxon>Streptomycetaceae</taxon>
        <taxon>Streptomyces</taxon>
    </lineage>
</organism>
<dbReference type="InterPro" id="IPR036890">
    <property type="entry name" value="HATPase_C_sf"/>
</dbReference>
<dbReference type="GO" id="GO:0004674">
    <property type="term" value="F:protein serine/threonine kinase activity"/>
    <property type="evidence" value="ECO:0007669"/>
    <property type="project" value="UniProtKB-KW"/>
</dbReference>
<protein>
    <submittedName>
        <fullName evidence="3">ATPase</fullName>
    </submittedName>
</protein>
<dbReference type="Proteomes" id="UP000603227">
    <property type="component" value="Unassembled WGS sequence"/>
</dbReference>
<keyword evidence="1" id="KW-0723">Serine/threonine-protein kinase</keyword>
<reference evidence="3" key="2">
    <citation type="submission" date="2020-09" db="EMBL/GenBank/DDBJ databases">
        <authorList>
            <person name="Sun Q."/>
            <person name="Zhou Y."/>
        </authorList>
    </citation>
    <scope>NUCLEOTIDE SEQUENCE</scope>
    <source>
        <strain evidence="3">CGMCC 4.7403</strain>
    </source>
</reference>
<dbReference type="Gene3D" id="3.30.565.10">
    <property type="entry name" value="Histidine kinase-like ATPase, C-terminal domain"/>
    <property type="match status" value="1"/>
</dbReference>
<dbReference type="PANTHER" id="PTHR35526:SF3">
    <property type="entry name" value="ANTI-SIGMA-F FACTOR RSBW"/>
    <property type="match status" value="1"/>
</dbReference>